<dbReference type="EMBL" id="BMJO01000001">
    <property type="protein sequence ID" value="GGE44217.1"/>
    <property type="molecule type" value="Genomic_DNA"/>
</dbReference>
<keyword evidence="1" id="KW-0472">Membrane</keyword>
<proteinExistence type="predicted"/>
<evidence type="ECO:0000256" key="1">
    <source>
        <dbReference type="SAM" id="Phobius"/>
    </source>
</evidence>
<reference evidence="5" key="2">
    <citation type="journal article" date="2019" name="Int. J. Syst. Evol. Microbiol.">
        <title>The Global Catalogue of Microorganisms (GCM) 10K type strain sequencing project: providing services to taxonomists for standard genome sequencing and annotation.</title>
        <authorList>
            <consortium name="The Broad Institute Genomics Platform"/>
            <consortium name="The Broad Institute Genome Sequencing Center for Infectious Disease"/>
            <person name="Wu L."/>
            <person name="Ma J."/>
        </authorList>
    </citation>
    <scope>NUCLEOTIDE SEQUENCE [LARGE SCALE GENOMIC DNA]</scope>
    <source>
        <strain evidence="5">CGMCC 1.15644</strain>
    </source>
</reference>
<dbReference type="OrthoDB" id="766081at2"/>
<evidence type="ECO:0000313" key="3">
    <source>
        <dbReference type="EMBL" id="TCO30823.1"/>
    </source>
</evidence>
<keyword evidence="5" id="KW-1185">Reference proteome</keyword>
<dbReference type="AlphaFoldDB" id="A0A4R2HLQ6"/>
<protein>
    <submittedName>
        <fullName evidence="3">Uncharacterized protein</fullName>
    </submittedName>
</protein>
<organism evidence="3 4">
    <name type="scientific">Pedobacter psychrotolerans</name>
    <dbReference type="NCBI Taxonomy" id="1843235"/>
    <lineage>
        <taxon>Bacteria</taxon>
        <taxon>Pseudomonadati</taxon>
        <taxon>Bacteroidota</taxon>
        <taxon>Sphingobacteriia</taxon>
        <taxon>Sphingobacteriales</taxon>
        <taxon>Sphingobacteriaceae</taxon>
        <taxon>Pedobacter</taxon>
    </lineage>
</organism>
<keyword evidence="1" id="KW-0812">Transmembrane</keyword>
<sequence>MKKLCLIIPLYLIPFFVFAEYGCLVPGYPELLTYQSNPPGGIYSNTPGELYPAADCKWTLDPSHPSAGCIGHGKAGTKGTYYQECPVDDFTPLLFIFTAGVSFLTIRKKPLRVKHENIHNYRNL</sequence>
<dbReference type="EMBL" id="SLWO01000001">
    <property type="protein sequence ID" value="TCO30823.1"/>
    <property type="molecule type" value="Genomic_DNA"/>
</dbReference>
<comment type="caution">
    <text evidence="3">The sequence shown here is derived from an EMBL/GenBank/DDBJ whole genome shotgun (WGS) entry which is preliminary data.</text>
</comment>
<reference evidence="2" key="4">
    <citation type="submission" date="2024-05" db="EMBL/GenBank/DDBJ databases">
        <authorList>
            <person name="Sun Q."/>
            <person name="Zhou Y."/>
        </authorList>
    </citation>
    <scope>NUCLEOTIDE SEQUENCE</scope>
    <source>
        <strain evidence="2">CGMCC 1.15644</strain>
    </source>
</reference>
<dbReference type="RefSeq" id="WP_132529007.1">
    <property type="nucleotide sequence ID" value="NZ_BMJO01000001.1"/>
</dbReference>
<evidence type="ECO:0000313" key="5">
    <source>
        <dbReference type="Proteomes" id="UP000622648"/>
    </source>
</evidence>
<keyword evidence="1" id="KW-1133">Transmembrane helix</keyword>
<accession>A0A4R2HLQ6</accession>
<dbReference type="Proteomes" id="UP000622648">
    <property type="component" value="Unassembled WGS sequence"/>
</dbReference>
<reference evidence="2" key="1">
    <citation type="journal article" date="2014" name="Int. J. Syst. Evol. Microbiol.">
        <title>Complete genome of a new Firmicutes species belonging to the dominant human colonic microbiota ('Ruminococcus bicirculans') reveals two chromosomes and a selective capacity to utilize plant glucans.</title>
        <authorList>
            <consortium name="NISC Comparative Sequencing Program"/>
            <person name="Wegmann U."/>
            <person name="Louis P."/>
            <person name="Goesmann A."/>
            <person name="Henrissat B."/>
            <person name="Duncan S.H."/>
            <person name="Flint H.J."/>
        </authorList>
    </citation>
    <scope>NUCLEOTIDE SEQUENCE</scope>
    <source>
        <strain evidence="2">CGMCC 1.15644</strain>
    </source>
</reference>
<feature type="transmembrane region" description="Helical" evidence="1">
    <location>
        <begin position="90"/>
        <end position="106"/>
    </location>
</feature>
<reference evidence="3 4" key="3">
    <citation type="submission" date="2019-03" db="EMBL/GenBank/DDBJ databases">
        <title>Genomic Encyclopedia of Type Strains, Phase IV (KMG-IV): sequencing the most valuable type-strain genomes for metagenomic binning, comparative biology and taxonomic classification.</title>
        <authorList>
            <person name="Goeker M."/>
        </authorList>
    </citation>
    <scope>NUCLEOTIDE SEQUENCE [LARGE SCALE GENOMIC DNA]</scope>
    <source>
        <strain evidence="3 4">DSM 103236</strain>
    </source>
</reference>
<gene>
    <name evidence="3" type="ORF">EV200_101262</name>
    <name evidence="2" type="ORF">GCM10011413_07870</name>
</gene>
<evidence type="ECO:0000313" key="2">
    <source>
        <dbReference type="EMBL" id="GGE44217.1"/>
    </source>
</evidence>
<name>A0A4R2HLQ6_9SPHI</name>
<dbReference type="Proteomes" id="UP000295684">
    <property type="component" value="Unassembled WGS sequence"/>
</dbReference>
<evidence type="ECO:0000313" key="4">
    <source>
        <dbReference type="Proteomes" id="UP000295684"/>
    </source>
</evidence>